<evidence type="ECO:0000313" key="2">
    <source>
        <dbReference type="EMBL" id="GCE21296.1"/>
    </source>
</evidence>
<evidence type="ECO:0000259" key="1">
    <source>
        <dbReference type="Pfam" id="PF13649"/>
    </source>
</evidence>
<reference evidence="3" key="1">
    <citation type="submission" date="2018-12" db="EMBL/GenBank/DDBJ databases">
        <title>Tengunoibacter tsumagoiensis gen. nov., sp. nov., Dictyobacter kobayashii sp. nov., D. alpinus sp. nov., and D. joshuensis sp. nov. and description of Dictyobacteraceae fam. nov. within the order Ktedonobacterales isolated from Tengu-no-mugimeshi.</title>
        <authorList>
            <person name="Wang C.M."/>
            <person name="Zheng Y."/>
            <person name="Sakai Y."/>
            <person name="Toyoda A."/>
            <person name="Minakuchi Y."/>
            <person name="Abe K."/>
            <person name="Yokota A."/>
            <person name="Yabe S."/>
        </authorList>
    </citation>
    <scope>NUCLEOTIDE SEQUENCE [LARGE SCALE GENOMIC DNA]</scope>
    <source>
        <strain evidence="3">Uno11</strain>
    </source>
</reference>
<feature type="domain" description="Methyltransferase" evidence="1">
    <location>
        <begin position="55"/>
        <end position="149"/>
    </location>
</feature>
<dbReference type="PANTHER" id="PTHR43591">
    <property type="entry name" value="METHYLTRANSFERASE"/>
    <property type="match status" value="1"/>
</dbReference>
<dbReference type="Proteomes" id="UP000287188">
    <property type="component" value="Unassembled WGS sequence"/>
</dbReference>
<dbReference type="RefSeq" id="WP_161977638.1">
    <property type="nucleotide sequence ID" value="NZ_BIFS01000001.1"/>
</dbReference>
<dbReference type="GO" id="GO:0008757">
    <property type="term" value="F:S-adenosylmethionine-dependent methyltransferase activity"/>
    <property type="evidence" value="ECO:0007669"/>
    <property type="project" value="InterPro"/>
</dbReference>
<accession>A0A402AQA7</accession>
<protein>
    <recommendedName>
        <fullName evidence="1">Methyltransferase domain-containing protein</fullName>
    </recommendedName>
</protein>
<dbReference type="Pfam" id="PF13649">
    <property type="entry name" value="Methyltransf_25"/>
    <property type="match status" value="1"/>
</dbReference>
<sequence>MQKPVNDVSQFHAVDQTTNPTFFSQFMDTSHALHATRLYQQEMIARLALAAGTTVLDVGCGTGQDTQELIPAAGPHGRVVGIDNSETMLQVARARAEQAQLPVEYVRADATQLPFEDASFDGCRASRVLSHLSEPALGLAEMVRVARPGAQIVVADGDMELIIVDIADRHLVRKIVHAACEQMQHPWLGRQLPRLFQEAGLHNIRIDGRMMQLDYTFFQLVFRGLLQRAQDSGSLSTDDLTRFWSALKQAEEEQHFFAGAVGFIVSGQKPF</sequence>
<evidence type="ECO:0000313" key="3">
    <source>
        <dbReference type="Proteomes" id="UP000287188"/>
    </source>
</evidence>
<dbReference type="Gene3D" id="3.40.50.150">
    <property type="entry name" value="Vaccinia Virus protein VP39"/>
    <property type="match status" value="1"/>
</dbReference>
<dbReference type="InterPro" id="IPR029063">
    <property type="entry name" value="SAM-dependent_MTases_sf"/>
</dbReference>
<dbReference type="EMBL" id="BIFS01000001">
    <property type="protein sequence ID" value="GCE21296.1"/>
    <property type="molecule type" value="Genomic_DNA"/>
</dbReference>
<keyword evidence="3" id="KW-1185">Reference proteome</keyword>
<dbReference type="PANTHER" id="PTHR43591:SF78">
    <property type="entry name" value="SLR0407 PROTEIN"/>
    <property type="match status" value="1"/>
</dbReference>
<gene>
    <name evidence="2" type="ORF">KDK_50960</name>
</gene>
<dbReference type="AlphaFoldDB" id="A0A402AQA7"/>
<dbReference type="InterPro" id="IPR041698">
    <property type="entry name" value="Methyltransf_25"/>
</dbReference>
<dbReference type="SUPFAM" id="SSF53335">
    <property type="entry name" value="S-adenosyl-L-methionine-dependent methyltransferases"/>
    <property type="match status" value="1"/>
</dbReference>
<comment type="caution">
    <text evidence="2">The sequence shown here is derived from an EMBL/GenBank/DDBJ whole genome shotgun (WGS) entry which is preliminary data.</text>
</comment>
<proteinExistence type="predicted"/>
<name>A0A402AQA7_9CHLR</name>
<organism evidence="2 3">
    <name type="scientific">Dictyobacter kobayashii</name>
    <dbReference type="NCBI Taxonomy" id="2014872"/>
    <lineage>
        <taxon>Bacteria</taxon>
        <taxon>Bacillati</taxon>
        <taxon>Chloroflexota</taxon>
        <taxon>Ktedonobacteria</taxon>
        <taxon>Ktedonobacterales</taxon>
        <taxon>Dictyobacteraceae</taxon>
        <taxon>Dictyobacter</taxon>
    </lineage>
</organism>
<dbReference type="CDD" id="cd02440">
    <property type="entry name" value="AdoMet_MTases"/>
    <property type="match status" value="1"/>
</dbReference>